<accession>A0A533Q5I4</accession>
<sequence>MAIFPFFSKKKKPPVLVRCTYCSYEYHLLPREVRLLETKNARDPLCPIKEECDICHTGFIIPVNYTDKQGKVYLFHELKPKINNLDPNTAINRMLKNHFH</sequence>
<evidence type="ECO:0000313" key="1">
    <source>
        <dbReference type="EMBL" id="TLD39796.1"/>
    </source>
</evidence>
<name>A0A533Q5I4_9BACT</name>
<organism evidence="1 2">
    <name type="scientific">Candidatus Jettenia ecosi</name>
    <dbReference type="NCBI Taxonomy" id="2494326"/>
    <lineage>
        <taxon>Bacteria</taxon>
        <taxon>Pseudomonadati</taxon>
        <taxon>Planctomycetota</taxon>
        <taxon>Candidatus Brocadiia</taxon>
        <taxon>Candidatus Brocadiales</taxon>
        <taxon>Candidatus Brocadiaceae</taxon>
        <taxon>Candidatus Jettenia</taxon>
    </lineage>
</organism>
<evidence type="ECO:0000313" key="2">
    <source>
        <dbReference type="Proteomes" id="UP000319783"/>
    </source>
</evidence>
<gene>
    <name evidence="1" type="ORF">JETT_3942</name>
</gene>
<protein>
    <submittedName>
        <fullName evidence="1">Uncharacterized protein</fullName>
    </submittedName>
</protein>
<proteinExistence type="predicted"/>
<dbReference type="AlphaFoldDB" id="A0A533Q5I4"/>
<dbReference type="Proteomes" id="UP000319783">
    <property type="component" value="Unassembled WGS sequence"/>
</dbReference>
<reference evidence="1 2" key="1">
    <citation type="submission" date="2019-04" db="EMBL/GenBank/DDBJ databases">
        <title>Genome of a novel bacterium Candidatus Jettenia ecosi reconstructed from metagenome of an anammox bioreactor.</title>
        <authorList>
            <person name="Mardanov A.V."/>
            <person name="Beletsky A.V."/>
            <person name="Ravin N.V."/>
            <person name="Botchkova E.A."/>
            <person name="Litti Y.V."/>
            <person name="Nozhevnikova A.N."/>
        </authorList>
    </citation>
    <scope>NUCLEOTIDE SEQUENCE [LARGE SCALE GENOMIC DNA]</scope>
    <source>
        <strain evidence="1">J2</strain>
    </source>
</reference>
<comment type="caution">
    <text evidence="1">The sequence shown here is derived from an EMBL/GenBank/DDBJ whole genome shotgun (WGS) entry which is preliminary data.</text>
</comment>
<dbReference type="EMBL" id="SULG01000207">
    <property type="protein sequence ID" value="TLD39796.1"/>
    <property type="molecule type" value="Genomic_DNA"/>
</dbReference>